<name>A0A6V7UTX4_MELEN</name>
<proteinExistence type="predicted"/>
<evidence type="ECO:0000313" key="1">
    <source>
        <dbReference type="EMBL" id="CAD2165556.1"/>
    </source>
</evidence>
<evidence type="ECO:0000313" key="2">
    <source>
        <dbReference type="Proteomes" id="UP000580250"/>
    </source>
</evidence>
<reference evidence="1 2" key="1">
    <citation type="submission" date="2020-08" db="EMBL/GenBank/DDBJ databases">
        <authorList>
            <person name="Koutsovoulos G."/>
            <person name="Danchin GJ E."/>
        </authorList>
    </citation>
    <scope>NUCLEOTIDE SEQUENCE [LARGE SCALE GENOMIC DNA]</scope>
</reference>
<protein>
    <submittedName>
        <fullName evidence="1">Uncharacterized protein</fullName>
    </submittedName>
</protein>
<comment type="caution">
    <text evidence="1">The sequence shown here is derived from an EMBL/GenBank/DDBJ whole genome shotgun (WGS) entry which is preliminary data.</text>
</comment>
<gene>
    <name evidence="1" type="ORF">MENT_LOCUS17247</name>
</gene>
<accession>A0A6V7UTX4</accession>
<dbReference type="AlphaFoldDB" id="A0A6V7UTX4"/>
<sequence>MISGSGVGNLYTNFWRFRHPSITSVTLFVYLKTCSDCINKKHFDLSGKDSSALQIWYKLY</sequence>
<organism evidence="1 2">
    <name type="scientific">Meloidogyne enterolobii</name>
    <name type="common">Root-knot nematode worm</name>
    <name type="synonym">Meloidogyne mayaguensis</name>
    <dbReference type="NCBI Taxonomy" id="390850"/>
    <lineage>
        <taxon>Eukaryota</taxon>
        <taxon>Metazoa</taxon>
        <taxon>Ecdysozoa</taxon>
        <taxon>Nematoda</taxon>
        <taxon>Chromadorea</taxon>
        <taxon>Rhabditida</taxon>
        <taxon>Tylenchina</taxon>
        <taxon>Tylenchomorpha</taxon>
        <taxon>Tylenchoidea</taxon>
        <taxon>Meloidogynidae</taxon>
        <taxon>Meloidogyninae</taxon>
        <taxon>Meloidogyne</taxon>
    </lineage>
</organism>
<dbReference type="EMBL" id="CAJEWN010000111">
    <property type="protein sequence ID" value="CAD2165556.1"/>
    <property type="molecule type" value="Genomic_DNA"/>
</dbReference>
<dbReference type="Proteomes" id="UP000580250">
    <property type="component" value="Unassembled WGS sequence"/>
</dbReference>